<organism evidence="8 9">
    <name type="scientific">Trichoplax adhaerens</name>
    <name type="common">Trichoplax reptans</name>
    <dbReference type="NCBI Taxonomy" id="10228"/>
    <lineage>
        <taxon>Eukaryota</taxon>
        <taxon>Metazoa</taxon>
        <taxon>Placozoa</taxon>
        <taxon>Uniplacotomia</taxon>
        <taxon>Trichoplacea</taxon>
        <taxon>Trichoplacidae</taxon>
        <taxon>Trichoplax</taxon>
    </lineage>
</organism>
<feature type="compositionally biased region" description="Low complexity" evidence="6">
    <location>
        <begin position="104"/>
        <end position="140"/>
    </location>
</feature>
<dbReference type="AlphaFoldDB" id="B3SCK2"/>
<dbReference type="InterPro" id="IPR050460">
    <property type="entry name" value="Distal-less_Homeobox_TF"/>
</dbReference>
<reference evidence="8 9" key="1">
    <citation type="journal article" date="2008" name="Nature">
        <title>The Trichoplax genome and the nature of placozoans.</title>
        <authorList>
            <person name="Srivastava M."/>
            <person name="Begovic E."/>
            <person name="Chapman J."/>
            <person name="Putnam N.H."/>
            <person name="Hellsten U."/>
            <person name="Kawashima T."/>
            <person name="Kuo A."/>
            <person name="Mitros T."/>
            <person name="Salamov A."/>
            <person name="Carpenter M.L."/>
            <person name="Signorovitch A.Y."/>
            <person name="Moreno M.A."/>
            <person name="Kamm K."/>
            <person name="Grimwood J."/>
            <person name="Schmutz J."/>
            <person name="Shapiro H."/>
            <person name="Grigoriev I.V."/>
            <person name="Buss L.W."/>
            <person name="Schierwater B."/>
            <person name="Dellaporta S.L."/>
            <person name="Rokhsar D.S."/>
        </authorList>
    </citation>
    <scope>NUCLEOTIDE SEQUENCE [LARGE SCALE GENOMIC DNA]</scope>
    <source>
        <strain evidence="8 9">Grell-BS-1999</strain>
    </source>
</reference>
<keyword evidence="1 4" id="KW-0238">DNA-binding</keyword>
<dbReference type="InterPro" id="IPR000047">
    <property type="entry name" value="HTH_motif"/>
</dbReference>
<dbReference type="GO" id="GO:0000978">
    <property type="term" value="F:RNA polymerase II cis-regulatory region sequence-specific DNA binding"/>
    <property type="evidence" value="ECO:0000318"/>
    <property type="project" value="GO_Central"/>
</dbReference>
<comment type="subcellular location">
    <subcellularLocation>
        <location evidence="4 5">Nucleus</location>
    </subcellularLocation>
</comment>
<dbReference type="RefSeq" id="XP_002117963.1">
    <property type="nucleotide sequence ID" value="XM_002117927.1"/>
</dbReference>
<dbReference type="OMA" id="HANGTNS"/>
<name>B3SCK2_TRIAD</name>
<dbReference type="PANTHER" id="PTHR24327">
    <property type="entry name" value="HOMEOBOX PROTEIN"/>
    <property type="match status" value="1"/>
</dbReference>
<feature type="DNA-binding region" description="Homeobox" evidence="4">
    <location>
        <begin position="162"/>
        <end position="221"/>
    </location>
</feature>
<dbReference type="STRING" id="10228.B3SCK2"/>
<dbReference type="GeneID" id="6759195"/>
<evidence type="ECO:0000256" key="6">
    <source>
        <dbReference type="SAM" id="MobiDB-lite"/>
    </source>
</evidence>
<proteinExistence type="predicted"/>
<evidence type="ECO:0000313" key="9">
    <source>
        <dbReference type="Proteomes" id="UP000009022"/>
    </source>
</evidence>
<keyword evidence="2 4" id="KW-0371">Homeobox</keyword>
<dbReference type="PANTHER" id="PTHR24327:SF41">
    <property type="entry name" value="BRAIN-SPECIFIC HOMEOBOX PROTEIN"/>
    <property type="match status" value="1"/>
</dbReference>
<dbReference type="PRINTS" id="PR00024">
    <property type="entry name" value="HOMEOBOX"/>
</dbReference>
<dbReference type="EMBL" id="DS985271">
    <property type="protein sequence ID" value="EDV19531.1"/>
    <property type="molecule type" value="Genomic_DNA"/>
</dbReference>
<dbReference type="InterPro" id="IPR020479">
    <property type="entry name" value="HD_metazoa"/>
</dbReference>
<dbReference type="InterPro" id="IPR001356">
    <property type="entry name" value="HD"/>
</dbReference>
<dbReference type="GO" id="GO:0006357">
    <property type="term" value="P:regulation of transcription by RNA polymerase II"/>
    <property type="evidence" value="ECO:0000318"/>
    <property type="project" value="GO_Central"/>
</dbReference>
<dbReference type="Proteomes" id="UP000009022">
    <property type="component" value="Unassembled WGS sequence"/>
</dbReference>
<dbReference type="OrthoDB" id="6159439at2759"/>
<dbReference type="Pfam" id="PF00046">
    <property type="entry name" value="Homeodomain"/>
    <property type="match status" value="1"/>
</dbReference>
<dbReference type="PRINTS" id="PR00031">
    <property type="entry name" value="HTHREPRESSR"/>
</dbReference>
<dbReference type="eggNOG" id="KOG0850">
    <property type="taxonomic scope" value="Eukaryota"/>
</dbReference>
<dbReference type="InterPro" id="IPR017970">
    <property type="entry name" value="Homeobox_CS"/>
</dbReference>
<protein>
    <recommendedName>
        <fullName evidence="7">Homeobox domain-containing protein</fullName>
    </recommendedName>
</protein>
<evidence type="ECO:0000256" key="4">
    <source>
        <dbReference type="PROSITE-ProRule" id="PRU00108"/>
    </source>
</evidence>
<evidence type="ECO:0000256" key="5">
    <source>
        <dbReference type="RuleBase" id="RU000682"/>
    </source>
</evidence>
<evidence type="ECO:0000259" key="7">
    <source>
        <dbReference type="PROSITE" id="PS50071"/>
    </source>
</evidence>
<keyword evidence="9" id="KW-1185">Reference proteome</keyword>
<dbReference type="CTD" id="6759195"/>
<dbReference type="PhylomeDB" id="B3SCK2"/>
<gene>
    <name evidence="8" type="ORF">TRIADDRAFT_49530</name>
</gene>
<dbReference type="GO" id="GO:0005634">
    <property type="term" value="C:nucleus"/>
    <property type="evidence" value="ECO:0000318"/>
    <property type="project" value="GO_Central"/>
</dbReference>
<feature type="compositionally biased region" description="Basic residues" evidence="6">
    <location>
        <begin position="151"/>
        <end position="166"/>
    </location>
</feature>
<sequence length="294" mass="32273">MDPASKSAFVEVKQPSLYPPMPCFHPVTNQNSKMESLFSSHYTPNHRFDFNQQTPMQSNHSYLSSYSNAAKSVMANTPLAVTPYVSNSSGPYSSISNQLANSVTVGNNSGGNNSSSSSLASNNTSSHANGTNSTSSNSSNGHHHSQEKTGNHKPRNNKGKKNRKPRTIFTSAQLNELNNRFRLSHYLGLPERADLAASLGLTQTQVKIWFQNRRSKLKKSTGGRGYPSSHSLSNQLMQNQSWNIQSHHNSSFPSIAHAQAAAQPWYMHNPSVIHSIPSQAVESLQASQHQLFPN</sequence>
<dbReference type="HOGENOM" id="CLU_947738_0_0_1"/>
<dbReference type="PROSITE" id="PS50071">
    <property type="entry name" value="HOMEOBOX_2"/>
    <property type="match status" value="1"/>
</dbReference>
<evidence type="ECO:0000256" key="1">
    <source>
        <dbReference type="ARBA" id="ARBA00023125"/>
    </source>
</evidence>
<dbReference type="SUPFAM" id="SSF46689">
    <property type="entry name" value="Homeodomain-like"/>
    <property type="match status" value="1"/>
</dbReference>
<dbReference type="CDD" id="cd00086">
    <property type="entry name" value="homeodomain"/>
    <property type="match status" value="1"/>
</dbReference>
<dbReference type="SMART" id="SM00389">
    <property type="entry name" value="HOX"/>
    <property type="match status" value="1"/>
</dbReference>
<keyword evidence="3 4" id="KW-0539">Nucleus</keyword>
<dbReference type="GO" id="GO:0000981">
    <property type="term" value="F:DNA-binding transcription factor activity, RNA polymerase II-specific"/>
    <property type="evidence" value="ECO:0000318"/>
    <property type="project" value="GO_Central"/>
</dbReference>
<dbReference type="InterPro" id="IPR009057">
    <property type="entry name" value="Homeodomain-like_sf"/>
</dbReference>
<dbReference type="FunFam" id="1.10.10.60:FF:000424">
    <property type="entry name" value="ANTP homeobox protein"/>
    <property type="match status" value="1"/>
</dbReference>
<evidence type="ECO:0000256" key="3">
    <source>
        <dbReference type="ARBA" id="ARBA00023242"/>
    </source>
</evidence>
<feature type="region of interest" description="Disordered" evidence="6">
    <location>
        <begin position="104"/>
        <end position="171"/>
    </location>
</feature>
<dbReference type="Gene3D" id="1.10.10.60">
    <property type="entry name" value="Homeodomain-like"/>
    <property type="match status" value="1"/>
</dbReference>
<feature type="domain" description="Homeobox" evidence="7">
    <location>
        <begin position="160"/>
        <end position="220"/>
    </location>
</feature>
<accession>B3SCK2</accession>
<evidence type="ECO:0000256" key="2">
    <source>
        <dbReference type="ARBA" id="ARBA00023155"/>
    </source>
</evidence>
<dbReference type="PROSITE" id="PS00027">
    <property type="entry name" value="HOMEOBOX_1"/>
    <property type="match status" value="1"/>
</dbReference>
<dbReference type="InParanoid" id="B3SCK2"/>
<dbReference type="KEGG" id="tad:TRIADDRAFT_49530"/>
<evidence type="ECO:0000313" key="8">
    <source>
        <dbReference type="EMBL" id="EDV19531.1"/>
    </source>
</evidence>